<proteinExistence type="predicted"/>
<protein>
    <submittedName>
        <fullName evidence="1">Uncharacterized protein</fullName>
    </submittedName>
</protein>
<dbReference type="EMBL" id="BMOR01000002">
    <property type="protein sequence ID" value="GGN31327.1"/>
    <property type="molecule type" value="Genomic_DNA"/>
</dbReference>
<keyword evidence="2" id="KW-1185">Reference proteome</keyword>
<accession>A0ABQ2IUR2</accession>
<evidence type="ECO:0000313" key="2">
    <source>
        <dbReference type="Proteomes" id="UP000645517"/>
    </source>
</evidence>
<dbReference type="RefSeq" id="WP_189054147.1">
    <property type="nucleotide sequence ID" value="NZ_BMOR01000002.1"/>
</dbReference>
<evidence type="ECO:0000313" key="1">
    <source>
        <dbReference type="EMBL" id="GGN31327.1"/>
    </source>
</evidence>
<dbReference type="Proteomes" id="UP000645517">
    <property type="component" value="Unassembled WGS sequence"/>
</dbReference>
<reference evidence="2" key="1">
    <citation type="journal article" date="2019" name="Int. J. Syst. Evol. Microbiol.">
        <title>The Global Catalogue of Microorganisms (GCM) 10K type strain sequencing project: providing services to taxonomists for standard genome sequencing and annotation.</title>
        <authorList>
            <consortium name="The Broad Institute Genomics Platform"/>
            <consortium name="The Broad Institute Genome Sequencing Center for Infectious Disease"/>
            <person name="Wu L."/>
            <person name="Ma J."/>
        </authorList>
    </citation>
    <scope>NUCLEOTIDE SEQUENCE [LARGE SCALE GENOMIC DNA]</scope>
    <source>
        <strain evidence="2">JCM 16918</strain>
    </source>
</reference>
<name>A0ABQ2IUR2_9DEIO</name>
<comment type="caution">
    <text evidence="1">The sequence shown here is derived from an EMBL/GenBank/DDBJ whole genome shotgun (WGS) entry which is preliminary data.</text>
</comment>
<gene>
    <name evidence="1" type="ORF">GCM10010842_07170</name>
</gene>
<sequence>MRAEVTYLRALPDHQYAGIGVGSGVLLSGEGTVGSVPLFVYSPLLGANMHGVYGVHVNGVNIKGLLRLGGLSSVGVRVDVPLR</sequence>
<organism evidence="1 2">
    <name type="scientific">Deinococcus daejeonensis</name>
    <dbReference type="NCBI Taxonomy" id="1007098"/>
    <lineage>
        <taxon>Bacteria</taxon>
        <taxon>Thermotogati</taxon>
        <taxon>Deinococcota</taxon>
        <taxon>Deinococci</taxon>
        <taxon>Deinococcales</taxon>
        <taxon>Deinococcaceae</taxon>
        <taxon>Deinococcus</taxon>
    </lineage>
</organism>